<name>A0AC35UG90_9BILA</name>
<evidence type="ECO:0000313" key="1">
    <source>
        <dbReference type="Proteomes" id="UP000095286"/>
    </source>
</evidence>
<protein>
    <submittedName>
        <fullName evidence="2">PhoLip_ATPase_C domain-containing protein</fullName>
    </submittedName>
</protein>
<accession>A0AC35UG90</accession>
<dbReference type="Proteomes" id="UP000095286">
    <property type="component" value="Unplaced"/>
</dbReference>
<evidence type="ECO:0000313" key="2">
    <source>
        <dbReference type="WBParaSite" id="RSKR_0001113400.1"/>
    </source>
</evidence>
<sequence length="292" mass="33290">MTTIKPEHDNENIEIGCCGAETPNCKEEYALWEKNHESNEGMDVEWPVSRTIAGNRVIYILMLAANFGFSFCYYNIIFLDNIRNPSSGTQAELLAIYKQNGFMYSNFLCWFFFNLLCVKKLWYPAMVYFTMSPLYTVQQAKDDAMLKYYNMFYFYVMVTILTIVKTGLFDEFFCFTPNGASYQICVDDNVFTDKLDDLCLEDDLCEAILTNYISTKNDQAVDDTEISESCLAIVLNLITFIVIHKNADRCEGAKFFHVIKYGRLLEILCPFAIGPVSGVRFTLPVVGGACSG</sequence>
<proteinExistence type="predicted"/>
<reference evidence="2" key="1">
    <citation type="submission" date="2016-11" db="UniProtKB">
        <authorList>
            <consortium name="WormBaseParasite"/>
        </authorList>
    </citation>
    <scope>IDENTIFICATION</scope>
    <source>
        <strain evidence="2">KR3021</strain>
    </source>
</reference>
<dbReference type="WBParaSite" id="RSKR_0001113400.1">
    <property type="protein sequence ID" value="RSKR_0001113400.1"/>
    <property type="gene ID" value="RSKR_0001113400"/>
</dbReference>
<organism evidence="1 2">
    <name type="scientific">Rhabditophanes sp. KR3021</name>
    <dbReference type="NCBI Taxonomy" id="114890"/>
    <lineage>
        <taxon>Eukaryota</taxon>
        <taxon>Metazoa</taxon>
        <taxon>Ecdysozoa</taxon>
        <taxon>Nematoda</taxon>
        <taxon>Chromadorea</taxon>
        <taxon>Rhabditida</taxon>
        <taxon>Tylenchina</taxon>
        <taxon>Panagrolaimomorpha</taxon>
        <taxon>Strongyloidoidea</taxon>
        <taxon>Alloionematidae</taxon>
        <taxon>Rhabditophanes</taxon>
    </lineage>
</organism>